<reference evidence="1" key="1">
    <citation type="submission" date="2020-12" db="EMBL/GenBank/DDBJ databases">
        <authorList>
            <person name="Huq M.A."/>
        </authorList>
    </citation>
    <scope>NUCLEOTIDE SEQUENCE</scope>
    <source>
        <strain evidence="1">MAHUQ-46</strain>
    </source>
</reference>
<organism evidence="1 2">
    <name type="scientific">Paenibacillus roseus</name>
    <dbReference type="NCBI Taxonomy" id="2798579"/>
    <lineage>
        <taxon>Bacteria</taxon>
        <taxon>Bacillati</taxon>
        <taxon>Bacillota</taxon>
        <taxon>Bacilli</taxon>
        <taxon>Bacillales</taxon>
        <taxon>Paenibacillaceae</taxon>
        <taxon>Paenibacillus</taxon>
    </lineage>
</organism>
<proteinExistence type="predicted"/>
<dbReference type="InterPro" id="IPR027304">
    <property type="entry name" value="Trigger_fact/SurA_dom_sf"/>
</dbReference>
<gene>
    <name evidence="1" type="ORF">JFN88_00850</name>
</gene>
<dbReference type="AlphaFoldDB" id="A0A934MJF6"/>
<evidence type="ECO:0000313" key="2">
    <source>
        <dbReference type="Proteomes" id="UP000640274"/>
    </source>
</evidence>
<dbReference type="RefSeq" id="WP_199017393.1">
    <property type="nucleotide sequence ID" value="NZ_JAELUP010000001.1"/>
</dbReference>
<accession>A0A934MJF6</accession>
<dbReference type="SUPFAM" id="SSF109998">
    <property type="entry name" value="Triger factor/SurA peptide-binding domain-like"/>
    <property type="match status" value="1"/>
</dbReference>
<sequence length="236" mass="27274">MKKKHLVMIWSMPFVLGAGLLWLLTSQQQVKEAVVIEIPKLIEADPHLRIRNGFDQLKVRLDELERQSPKPPPLVQGKGIEIERKEFLFYKFNVHLTNSLREEPLDIPDGAELLDQMVKKRLYVQQAIERGITVPDTEVDDFISVQQDMLGSYEPDNKEDQLLAEVLRNRIRITGLSDEEFWQSDAIRQEYRAVFLAGKHSDAIVSDGTVQDRSGIDAYIDDLFKKLQRKLTYNIS</sequence>
<keyword evidence="2" id="KW-1185">Reference proteome</keyword>
<name>A0A934MJF6_9BACL</name>
<dbReference type="EMBL" id="JAELUP010000001">
    <property type="protein sequence ID" value="MBJ6359875.1"/>
    <property type="molecule type" value="Genomic_DNA"/>
</dbReference>
<dbReference type="Proteomes" id="UP000640274">
    <property type="component" value="Unassembled WGS sequence"/>
</dbReference>
<evidence type="ECO:0000313" key="1">
    <source>
        <dbReference type="EMBL" id="MBJ6359875.1"/>
    </source>
</evidence>
<protein>
    <submittedName>
        <fullName evidence="1">Uncharacterized protein</fullName>
    </submittedName>
</protein>
<comment type="caution">
    <text evidence="1">The sequence shown here is derived from an EMBL/GenBank/DDBJ whole genome shotgun (WGS) entry which is preliminary data.</text>
</comment>